<dbReference type="AlphaFoldDB" id="A0A0M2T047"/>
<name>A0A0M2T047_9BACI</name>
<dbReference type="Gene3D" id="2.40.40.10">
    <property type="entry name" value="RlpA-like domain"/>
    <property type="match status" value="1"/>
</dbReference>
<organism evidence="1 2">
    <name type="scientific">Mesobacillus campisalis</name>
    <dbReference type="NCBI Taxonomy" id="1408103"/>
    <lineage>
        <taxon>Bacteria</taxon>
        <taxon>Bacillati</taxon>
        <taxon>Bacillota</taxon>
        <taxon>Bacilli</taxon>
        <taxon>Bacillales</taxon>
        <taxon>Bacillaceae</taxon>
        <taxon>Mesobacillus</taxon>
    </lineage>
</organism>
<keyword evidence="2" id="KW-1185">Reference proteome</keyword>
<evidence type="ECO:0000313" key="2">
    <source>
        <dbReference type="Proteomes" id="UP000034166"/>
    </source>
</evidence>
<protein>
    <recommendedName>
        <fullName evidence="3">DUF3889 domain-containing protein</fullName>
    </recommendedName>
</protein>
<dbReference type="Gene3D" id="3.10.450.390">
    <property type="entry name" value="Protein of unknown function DUF3889"/>
    <property type="match status" value="1"/>
</dbReference>
<accession>A0A0M2T047</accession>
<dbReference type="Proteomes" id="UP000034166">
    <property type="component" value="Unassembled WGS sequence"/>
</dbReference>
<proteinExistence type="predicted"/>
<dbReference type="InterPro" id="IPR024987">
    <property type="entry name" value="DUF3889"/>
</dbReference>
<dbReference type="OrthoDB" id="2716326at2"/>
<reference evidence="1 2" key="1">
    <citation type="submission" date="2015-04" db="EMBL/GenBank/DDBJ databases">
        <title>Taxonomic description and genome sequence of Bacillus campisalis sp. nov., a novel member of the genus Bacillus isolated from solar saltern.</title>
        <authorList>
            <person name="Mathan Kumar R."/>
            <person name="Kaur G."/>
            <person name="Kumar A."/>
            <person name="Singh N.K."/>
            <person name="Kaur N."/>
            <person name="Kumar N."/>
            <person name="Mayilraj S."/>
        </authorList>
    </citation>
    <scope>NUCLEOTIDE SEQUENCE [LARGE SCALE GENOMIC DNA]</scope>
    <source>
        <strain evidence="1 2">SA2-6</strain>
    </source>
</reference>
<dbReference type="CDD" id="cd22191">
    <property type="entry name" value="DPBB_RlpA_EXP_N-like"/>
    <property type="match status" value="1"/>
</dbReference>
<gene>
    <name evidence="1" type="ORF">WQ57_08430</name>
</gene>
<evidence type="ECO:0008006" key="3">
    <source>
        <dbReference type="Google" id="ProtNLM"/>
    </source>
</evidence>
<dbReference type="Pfam" id="PF13028">
    <property type="entry name" value="DUF3889"/>
    <property type="match status" value="1"/>
</dbReference>
<dbReference type="RefSeq" id="WP_046523299.1">
    <property type="nucleotide sequence ID" value="NZ_LAYY01000007.1"/>
</dbReference>
<sequence>MYPHYAYLPTVNGYYYQSAPYGQQPFREHYYRGYPAYYARQQPIRGQATWTEGGTVTQCGIPWSDNEYMTAAVGTNTPYRCGQMLEIRNISSQSPREILVKVVDRVQGYPTNRINLHRRAFAALGANPNQGVIDIEILTSPQVEPEEWGKYLLEVTQAAYPGYNVVDYKLIGTTEISPTQTRRTYEFTLQSPQERIRVQGNVVYNPANGRLISFDIKER</sequence>
<dbReference type="SUPFAM" id="SSF50685">
    <property type="entry name" value="Barwin-like endoglucanases"/>
    <property type="match status" value="1"/>
</dbReference>
<evidence type="ECO:0000313" key="1">
    <source>
        <dbReference type="EMBL" id="KKK38607.1"/>
    </source>
</evidence>
<dbReference type="EMBL" id="LAYY01000007">
    <property type="protein sequence ID" value="KKK38607.1"/>
    <property type="molecule type" value="Genomic_DNA"/>
</dbReference>
<comment type="caution">
    <text evidence="1">The sequence shown here is derived from an EMBL/GenBank/DDBJ whole genome shotgun (WGS) entry which is preliminary data.</text>
</comment>
<dbReference type="PATRIC" id="fig|1408103.3.peg.1900"/>
<dbReference type="InterPro" id="IPR036908">
    <property type="entry name" value="RlpA-like_sf"/>
</dbReference>